<dbReference type="Gene3D" id="3.40.50.1820">
    <property type="entry name" value="alpha/beta hydrolase"/>
    <property type="match status" value="1"/>
</dbReference>
<dbReference type="InterPro" id="IPR011118">
    <property type="entry name" value="Tannase/feruloyl_esterase"/>
</dbReference>
<dbReference type="EMBL" id="MU006621">
    <property type="protein sequence ID" value="KAF2741884.1"/>
    <property type="molecule type" value="Genomic_DNA"/>
</dbReference>
<keyword evidence="3" id="KW-0479">Metal-binding</keyword>
<sequence>MRKLPFLFLLLRLYHAVAALETDTAKCSATSFTHPSIPGASILSIEAEEKHDVSTSSPFRTSPSVSNLHFCDVQVHLTHAGTNDRVLIRTWLPLSTSDWNGRFVATGGGGWSTGMFEPTLGPAVHFGYAASSTDGGHQSDPGDVSWAVNTDGSINWHLLENLASRSLVDEVLVGKRIAEQYYGTAPHHSYWDGCSQGGRQGYTIAQKYPKLVDGIHACAPALDFVNMAMGSLWPQFVMNNASTLMTQCEFAPFIQAAVEQCDLLDGVRDAIIEDPETCTLDPTTLVGERIQCDGEQFEITPAMADIVNRIHRGPQTAFGSALWHGYPHGTPMNWVANVKTIAEGIRSPDPFAVSSSFIRHLLVKNSAFNISNLSYADYMSLWVQANEDYGYLLNANNPNLQALRDAGGKLLTWHGTSDEVIPYQSTLRYRQRVEAAMGGAKAVNEFYRVFLAPGLGHCGLGNGLMPTDALQALVDWVEEGEAPETLEADAVDARGERMTRELCAYPKKSKYMGIGDGSRASSWACEGGEVDDEDELFDSKRDFVGGLKERLMRVGMDLGLSIG</sequence>
<gene>
    <name evidence="9" type="ORF">M011DRAFT_472713</name>
</gene>
<evidence type="ECO:0000256" key="8">
    <source>
        <dbReference type="RuleBase" id="RU361238"/>
    </source>
</evidence>
<dbReference type="AlphaFoldDB" id="A0A6A6UWQ4"/>
<keyword evidence="7" id="KW-1015">Disulfide bond</keyword>
<reference evidence="9" key="1">
    <citation type="journal article" date="2020" name="Stud. Mycol.">
        <title>101 Dothideomycetes genomes: a test case for predicting lifestyles and emergence of pathogens.</title>
        <authorList>
            <person name="Haridas S."/>
            <person name="Albert R."/>
            <person name="Binder M."/>
            <person name="Bloem J."/>
            <person name="Labutti K."/>
            <person name="Salamov A."/>
            <person name="Andreopoulos B."/>
            <person name="Baker S."/>
            <person name="Barry K."/>
            <person name="Bills G."/>
            <person name="Bluhm B."/>
            <person name="Cannon C."/>
            <person name="Castanera R."/>
            <person name="Culley D."/>
            <person name="Daum C."/>
            <person name="Ezra D."/>
            <person name="Gonzalez J."/>
            <person name="Henrissat B."/>
            <person name="Kuo A."/>
            <person name="Liang C."/>
            <person name="Lipzen A."/>
            <person name="Lutzoni F."/>
            <person name="Magnuson J."/>
            <person name="Mondo S."/>
            <person name="Nolan M."/>
            <person name="Ohm R."/>
            <person name="Pangilinan J."/>
            <person name="Park H.-J."/>
            <person name="Ramirez L."/>
            <person name="Alfaro M."/>
            <person name="Sun H."/>
            <person name="Tritt A."/>
            <person name="Yoshinaga Y."/>
            <person name="Zwiers L.-H."/>
            <person name="Turgeon B."/>
            <person name="Goodwin S."/>
            <person name="Spatafora J."/>
            <person name="Crous P."/>
            <person name="Grigoriev I."/>
        </authorList>
    </citation>
    <scope>NUCLEOTIDE SEQUENCE</scope>
    <source>
        <strain evidence="9">CBS 119925</strain>
    </source>
</reference>
<keyword evidence="5 8" id="KW-0378">Hydrolase</keyword>
<evidence type="ECO:0000313" key="9">
    <source>
        <dbReference type="EMBL" id="KAF2741884.1"/>
    </source>
</evidence>
<proteinExistence type="inferred from homology"/>
<dbReference type="PANTHER" id="PTHR33938:SF8">
    <property type="entry name" value="CARBOXYLIC ESTER HYDROLASE"/>
    <property type="match status" value="1"/>
</dbReference>
<dbReference type="OrthoDB" id="3039123at2759"/>
<dbReference type="Proteomes" id="UP000799440">
    <property type="component" value="Unassembled WGS sequence"/>
</dbReference>
<evidence type="ECO:0000256" key="7">
    <source>
        <dbReference type="ARBA" id="ARBA00023157"/>
    </source>
</evidence>
<accession>A0A6A6UWQ4</accession>
<keyword evidence="2" id="KW-0719">Serine esterase</keyword>
<dbReference type="Pfam" id="PF07519">
    <property type="entry name" value="Tannase"/>
    <property type="match status" value="1"/>
</dbReference>
<name>A0A6A6UWQ4_9PLEO</name>
<keyword evidence="6" id="KW-0106">Calcium</keyword>
<comment type="similarity">
    <text evidence="1 8">Belongs to the tannase family.</text>
</comment>
<dbReference type="GO" id="GO:0046872">
    <property type="term" value="F:metal ion binding"/>
    <property type="evidence" value="ECO:0007669"/>
    <property type="project" value="UniProtKB-KW"/>
</dbReference>
<evidence type="ECO:0000256" key="3">
    <source>
        <dbReference type="ARBA" id="ARBA00022723"/>
    </source>
</evidence>
<organism evidence="9 10">
    <name type="scientific">Sporormia fimetaria CBS 119925</name>
    <dbReference type="NCBI Taxonomy" id="1340428"/>
    <lineage>
        <taxon>Eukaryota</taxon>
        <taxon>Fungi</taxon>
        <taxon>Dikarya</taxon>
        <taxon>Ascomycota</taxon>
        <taxon>Pezizomycotina</taxon>
        <taxon>Dothideomycetes</taxon>
        <taxon>Pleosporomycetidae</taxon>
        <taxon>Pleosporales</taxon>
        <taxon>Sporormiaceae</taxon>
        <taxon>Sporormia</taxon>
    </lineage>
</organism>
<dbReference type="PANTHER" id="PTHR33938">
    <property type="entry name" value="FERULOYL ESTERASE B-RELATED"/>
    <property type="match status" value="1"/>
</dbReference>
<dbReference type="InterPro" id="IPR029058">
    <property type="entry name" value="AB_hydrolase_fold"/>
</dbReference>
<feature type="chain" id="PRO_5025706970" description="Carboxylic ester hydrolase" evidence="8">
    <location>
        <begin position="20"/>
        <end position="563"/>
    </location>
</feature>
<protein>
    <recommendedName>
        <fullName evidence="8">Carboxylic ester hydrolase</fullName>
        <ecNumber evidence="8">3.1.1.-</ecNumber>
    </recommendedName>
</protein>
<dbReference type="GO" id="GO:0030600">
    <property type="term" value="F:feruloyl esterase activity"/>
    <property type="evidence" value="ECO:0007669"/>
    <property type="project" value="UniProtKB-ARBA"/>
</dbReference>
<evidence type="ECO:0000313" key="10">
    <source>
        <dbReference type="Proteomes" id="UP000799440"/>
    </source>
</evidence>
<feature type="signal peptide" evidence="8">
    <location>
        <begin position="1"/>
        <end position="19"/>
    </location>
</feature>
<evidence type="ECO:0000256" key="4">
    <source>
        <dbReference type="ARBA" id="ARBA00022729"/>
    </source>
</evidence>
<evidence type="ECO:0000256" key="5">
    <source>
        <dbReference type="ARBA" id="ARBA00022801"/>
    </source>
</evidence>
<keyword evidence="4 8" id="KW-0732">Signal</keyword>
<evidence type="ECO:0000256" key="2">
    <source>
        <dbReference type="ARBA" id="ARBA00022487"/>
    </source>
</evidence>
<keyword evidence="10" id="KW-1185">Reference proteome</keyword>
<dbReference type="EC" id="3.1.1.-" evidence="8"/>
<dbReference type="SUPFAM" id="SSF53474">
    <property type="entry name" value="alpha/beta-Hydrolases"/>
    <property type="match status" value="1"/>
</dbReference>
<evidence type="ECO:0000256" key="6">
    <source>
        <dbReference type="ARBA" id="ARBA00022837"/>
    </source>
</evidence>
<evidence type="ECO:0000256" key="1">
    <source>
        <dbReference type="ARBA" id="ARBA00006249"/>
    </source>
</evidence>